<dbReference type="EMBL" id="RKLX01000010">
    <property type="protein sequence ID" value="TGD18743.1"/>
    <property type="molecule type" value="Genomic_DNA"/>
</dbReference>
<comment type="caution">
    <text evidence="1">The sequence shown here is derived from an EMBL/GenBank/DDBJ whole genome shotgun (WGS) entry which is preliminary data.</text>
</comment>
<dbReference type="OrthoDB" id="2249034at2"/>
<evidence type="ECO:0000313" key="2">
    <source>
        <dbReference type="Proteomes" id="UP000297348"/>
    </source>
</evidence>
<protein>
    <submittedName>
        <fullName evidence="1">Uncharacterized protein</fullName>
    </submittedName>
</protein>
<dbReference type="RefSeq" id="WP_135368108.1">
    <property type="nucleotide sequence ID" value="NZ_RKLX01000010.1"/>
</dbReference>
<proteinExistence type="predicted"/>
<gene>
    <name evidence="1" type="ORF">EGT51_07615</name>
</gene>
<dbReference type="Proteomes" id="UP000297348">
    <property type="component" value="Unassembled WGS sequence"/>
</dbReference>
<accession>A0A4Z0JB64</accession>
<evidence type="ECO:0000313" key="1">
    <source>
        <dbReference type="EMBL" id="TGD18743.1"/>
    </source>
</evidence>
<sequence>MRLIDFNRSTIDLHPALEVFWEHDHVTTPIVDILPATAKQIVLVSGAGHALTLDQLRTRCQQMAPHANLFIAADTPIRLYGYRLVPHQILLG</sequence>
<keyword evidence="2" id="KW-1185">Reference proteome</keyword>
<reference evidence="1 2" key="1">
    <citation type="submission" date="2018-10" db="EMBL/GenBank/DDBJ databases">
        <title>Lactobacillus sp. R7 and Lactobacillus sp. R19 isolated from fermented mustard green product of Taiwan.</title>
        <authorList>
            <person name="Lin S.-T."/>
        </authorList>
    </citation>
    <scope>NUCLEOTIDE SEQUENCE [LARGE SCALE GENOMIC DNA]</scope>
    <source>
        <strain evidence="1 2">BCRC 81129</strain>
    </source>
</reference>
<dbReference type="AlphaFoldDB" id="A0A4Z0JB64"/>
<organism evidence="1 2">
    <name type="scientific">Levilactobacillus suantsaiihabitans</name>
    <dbReference type="NCBI Taxonomy" id="2487722"/>
    <lineage>
        <taxon>Bacteria</taxon>
        <taxon>Bacillati</taxon>
        <taxon>Bacillota</taxon>
        <taxon>Bacilli</taxon>
        <taxon>Lactobacillales</taxon>
        <taxon>Lactobacillaceae</taxon>
        <taxon>Levilactobacillus</taxon>
    </lineage>
</organism>
<name>A0A4Z0JB64_9LACO</name>